<gene>
    <name evidence="2" type="ORF">FIV42_06135</name>
</gene>
<sequence length="612" mass="68586">MKAPTMLSRLKTSPFVVVVLLCSFVLVLSACGEDAGTDDLLAQGGQVDENGKPVLGGSGWSEPAGKDDAVQGRRGLPVSVDSADTAVWEVRNAWDDTDTAEAREAGIAWGENSGLTWEEKYRAWIDSMERIDAESYGDTFMLTTPWGKELPAPSLECAEVAMFMRVAFASWYGLPYFIEGYDRHGRRLYFGHFGIRTKDGRWSNMPSFKTRYADYTDQADAFVNGEVEWPRDEKLAGLTIPGSFDDEQKMLEPNEDGEYPHAGAYFDEVFLNKRVGYFMRLHLVYFGSVNLADSANTFNLTADAVLPGDVLLERWQKTGIGHTLIVMRSRDLGTKEVDGEEVPQLEAELASGSMPRRQPKWDSAAASKRYFTMEETGGWGYADLGGGIKRWRQAKNIDGRWTNVVPEDSMDAFINSNDHETIAERPERFEQILTELSGEEKMQVILGVIEDKRAHLRNYPASCAARIGREDAFKDLYEVAAELDMTRTEVDAKYREFEDYVFAELVYDKSKTCCWNSSTSQMYELAIEYNLNRVEDPETGMCRDVAVFKARDDGGDGFELFREYAASVGQGDAWVDWSADESCPQAGVSADTEAEHGWAPICEVYEDVSARL</sequence>
<evidence type="ECO:0000256" key="1">
    <source>
        <dbReference type="SAM" id="MobiDB-lite"/>
    </source>
</evidence>
<name>A0A4Y6PPR1_PERCE</name>
<proteinExistence type="predicted"/>
<evidence type="ECO:0000313" key="2">
    <source>
        <dbReference type="EMBL" id="QDG50326.1"/>
    </source>
</evidence>
<reference evidence="2 3" key="1">
    <citation type="submission" date="2019-06" db="EMBL/GenBank/DDBJ databases">
        <title>Persicimonas caeni gen. nov., sp. nov., a predatory bacterium isolated from solar saltern.</title>
        <authorList>
            <person name="Wang S."/>
        </authorList>
    </citation>
    <scope>NUCLEOTIDE SEQUENCE [LARGE SCALE GENOMIC DNA]</scope>
    <source>
        <strain evidence="2 3">YN101</strain>
    </source>
</reference>
<organism evidence="2 3">
    <name type="scientific">Persicimonas caeni</name>
    <dbReference type="NCBI Taxonomy" id="2292766"/>
    <lineage>
        <taxon>Bacteria</taxon>
        <taxon>Deltaproteobacteria</taxon>
        <taxon>Bradymonadales</taxon>
        <taxon>Bradymonadaceae</taxon>
        <taxon>Persicimonas</taxon>
    </lineage>
</organism>
<dbReference type="EMBL" id="CP041186">
    <property type="protein sequence ID" value="QDG50326.1"/>
    <property type="molecule type" value="Genomic_DNA"/>
</dbReference>
<accession>A0A4Y6PPR1</accession>
<feature type="region of interest" description="Disordered" evidence="1">
    <location>
        <begin position="44"/>
        <end position="72"/>
    </location>
</feature>
<dbReference type="OrthoDB" id="5507353at2"/>
<dbReference type="Proteomes" id="UP000315995">
    <property type="component" value="Chromosome"/>
</dbReference>
<dbReference type="PROSITE" id="PS51257">
    <property type="entry name" value="PROKAR_LIPOPROTEIN"/>
    <property type="match status" value="1"/>
</dbReference>
<accession>A0A5B8Y2A3</accession>
<evidence type="ECO:0000313" key="3">
    <source>
        <dbReference type="Proteomes" id="UP000315995"/>
    </source>
</evidence>
<dbReference type="AlphaFoldDB" id="A0A4Y6PPR1"/>
<dbReference type="RefSeq" id="WP_141196822.1">
    <property type="nucleotide sequence ID" value="NZ_CP041186.1"/>
</dbReference>
<protein>
    <submittedName>
        <fullName evidence="2">Uncharacterized protein</fullName>
    </submittedName>
</protein>
<keyword evidence="3" id="KW-1185">Reference proteome</keyword>